<accession>A0A2X0JW58</accession>
<name>A0A2X0JW58_9ACTN</name>
<comment type="caution">
    <text evidence="2">The sequence shown here is derived from an EMBL/GenBank/DDBJ whole genome shotgun (WGS) entry which is preliminary data.</text>
</comment>
<dbReference type="InterPro" id="IPR003497">
    <property type="entry name" value="BRO_N_domain"/>
</dbReference>
<dbReference type="GO" id="GO:0003677">
    <property type="term" value="F:DNA binding"/>
    <property type="evidence" value="ECO:0007669"/>
    <property type="project" value="UniProtKB-KW"/>
</dbReference>
<dbReference type="EMBL" id="QKYN01000174">
    <property type="protein sequence ID" value="RAG81165.1"/>
    <property type="molecule type" value="Genomic_DNA"/>
</dbReference>
<reference evidence="2 3" key="1">
    <citation type="submission" date="2018-06" db="EMBL/GenBank/DDBJ databases">
        <title>Streptacidiphilus pinicola sp. nov., isolated from pine grove soil.</title>
        <authorList>
            <person name="Roh S.G."/>
            <person name="Park S."/>
            <person name="Kim M.-K."/>
            <person name="Yun B.-R."/>
            <person name="Park J."/>
            <person name="Kim M.J."/>
            <person name="Kim Y.S."/>
            <person name="Kim S.B."/>
        </authorList>
    </citation>
    <scope>NUCLEOTIDE SEQUENCE [LARGE SCALE GENOMIC DNA]</scope>
    <source>
        <strain evidence="2 3">MMS16-CNU450</strain>
    </source>
</reference>
<proteinExistence type="predicted"/>
<dbReference type="Proteomes" id="UP000248889">
    <property type="component" value="Unassembled WGS sequence"/>
</dbReference>
<keyword evidence="2" id="KW-0238">DNA-binding</keyword>
<keyword evidence="3" id="KW-1185">Reference proteome</keyword>
<evidence type="ECO:0000259" key="1">
    <source>
        <dbReference type="PROSITE" id="PS51750"/>
    </source>
</evidence>
<dbReference type="Pfam" id="PF02498">
    <property type="entry name" value="Bro-N"/>
    <property type="match status" value="1"/>
</dbReference>
<dbReference type="AlphaFoldDB" id="A0A2X0JW58"/>
<dbReference type="PANTHER" id="PTHR36180:SF2">
    <property type="entry name" value="BRO FAMILY PROTEIN"/>
    <property type="match status" value="1"/>
</dbReference>
<evidence type="ECO:0000313" key="2">
    <source>
        <dbReference type="EMBL" id="RAG81165.1"/>
    </source>
</evidence>
<feature type="domain" description="Bro-N" evidence="1">
    <location>
        <begin position="4"/>
        <end position="120"/>
    </location>
</feature>
<organism evidence="2 3">
    <name type="scientific">Streptacidiphilus pinicola</name>
    <dbReference type="NCBI Taxonomy" id="2219663"/>
    <lineage>
        <taxon>Bacteria</taxon>
        <taxon>Bacillati</taxon>
        <taxon>Actinomycetota</taxon>
        <taxon>Actinomycetes</taxon>
        <taxon>Kitasatosporales</taxon>
        <taxon>Streptomycetaceae</taxon>
        <taxon>Streptacidiphilus</taxon>
    </lineage>
</organism>
<protein>
    <submittedName>
        <fullName evidence="2">DNA-binding protein</fullName>
    </submittedName>
</protein>
<dbReference type="OrthoDB" id="4318391at2"/>
<gene>
    <name evidence="2" type="ORF">DN069_34265</name>
</gene>
<dbReference type="PROSITE" id="PS51750">
    <property type="entry name" value="BRO_N"/>
    <property type="match status" value="1"/>
</dbReference>
<dbReference type="SMART" id="SM01040">
    <property type="entry name" value="Bro-N"/>
    <property type="match status" value="1"/>
</dbReference>
<dbReference type="RefSeq" id="WP_111507148.1">
    <property type="nucleotide sequence ID" value="NZ_QKYN01000174.1"/>
</dbReference>
<sequence>MADAININDFVHAATGARVRRVTLSDGSHWFPSADLCRELGYANPSDALRRHVPEPMRCVAATLVPREGWLLIAGQGIKKSSVMVSLQGLLRLVNGCVKPQCEPFKNWVTEVLLAIQQEGAYRLGHGETAVVLPQPVMDVIVRLEERNLQLDAEFAATQREQQRLLRELVTGVNRIADAMERPAVPTVPAQRAARTAEEVLAKWRGRLTVTEDVWSVAAHIVPIALAQGMVRRSVESMALATGLTQERVRDCLRFLQKRACIRQVGTEPDGTPAYRLAAG</sequence>
<dbReference type="PANTHER" id="PTHR36180">
    <property type="entry name" value="DNA-BINDING PROTEIN-RELATED-RELATED"/>
    <property type="match status" value="1"/>
</dbReference>
<evidence type="ECO:0000313" key="3">
    <source>
        <dbReference type="Proteomes" id="UP000248889"/>
    </source>
</evidence>